<keyword evidence="2" id="KW-1185">Reference proteome</keyword>
<name>A0ACA9Q253_9GLOM</name>
<evidence type="ECO:0000313" key="2">
    <source>
        <dbReference type="Proteomes" id="UP000789525"/>
    </source>
</evidence>
<reference evidence="1" key="1">
    <citation type="submission" date="2021-06" db="EMBL/GenBank/DDBJ databases">
        <authorList>
            <person name="Kallberg Y."/>
            <person name="Tangrot J."/>
            <person name="Rosling A."/>
        </authorList>
    </citation>
    <scope>NUCLEOTIDE SEQUENCE</scope>
    <source>
        <strain evidence="1">CL356</strain>
    </source>
</reference>
<dbReference type="EMBL" id="CAJVPT010043745">
    <property type="protein sequence ID" value="CAG8732926.1"/>
    <property type="molecule type" value="Genomic_DNA"/>
</dbReference>
<feature type="non-terminal residue" evidence="1">
    <location>
        <position position="68"/>
    </location>
</feature>
<sequence>MWVPFALVGEFVQKKELCDGGKIIGNDVEREAGTSVRYASISSTSSSSPCVEDLDDQEKEEFDAGMIL</sequence>
<protein>
    <submittedName>
        <fullName evidence="1">6857_t:CDS:1</fullName>
    </submittedName>
</protein>
<gene>
    <name evidence="1" type="ORF">ACOLOM_LOCUS11752</name>
</gene>
<evidence type="ECO:0000313" key="1">
    <source>
        <dbReference type="EMBL" id="CAG8732926.1"/>
    </source>
</evidence>
<dbReference type="Proteomes" id="UP000789525">
    <property type="component" value="Unassembled WGS sequence"/>
</dbReference>
<proteinExistence type="predicted"/>
<organism evidence="1 2">
    <name type="scientific">Acaulospora colombiana</name>
    <dbReference type="NCBI Taxonomy" id="27376"/>
    <lineage>
        <taxon>Eukaryota</taxon>
        <taxon>Fungi</taxon>
        <taxon>Fungi incertae sedis</taxon>
        <taxon>Mucoromycota</taxon>
        <taxon>Glomeromycotina</taxon>
        <taxon>Glomeromycetes</taxon>
        <taxon>Diversisporales</taxon>
        <taxon>Acaulosporaceae</taxon>
        <taxon>Acaulospora</taxon>
    </lineage>
</organism>
<comment type="caution">
    <text evidence="1">The sequence shown here is derived from an EMBL/GenBank/DDBJ whole genome shotgun (WGS) entry which is preliminary data.</text>
</comment>
<accession>A0ACA9Q253</accession>